<dbReference type="SUPFAM" id="SSF50156">
    <property type="entry name" value="PDZ domain-like"/>
    <property type="match status" value="1"/>
</dbReference>
<evidence type="ECO:0000256" key="10">
    <source>
        <dbReference type="ARBA" id="ARBA00070121"/>
    </source>
</evidence>
<keyword evidence="6" id="KW-0770">Synapse</keyword>
<keyword evidence="8" id="KW-0111">Calcium/phospholipid-binding</keyword>
<evidence type="ECO:0000256" key="7">
    <source>
        <dbReference type="ARBA" id="ARBA00023273"/>
    </source>
</evidence>
<feature type="compositionally biased region" description="Basic and acidic residues" evidence="13">
    <location>
        <begin position="1451"/>
        <end position="1466"/>
    </location>
</feature>
<feature type="compositionally biased region" description="Low complexity" evidence="13">
    <location>
        <begin position="233"/>
        <end position="262"/>
    </location>
</feature>
<dbReference type="Proteomes" id="UP000694701">
    <property type="component" value="Unplaced"/>
</dbReference>
<dbReference type="Pfam" id="PF00168">
    <property type="entry name" value="C2"/>
    <property type="match status" value="2"/>
</dbReference>
<feature type="region of interest" description="Disordered" evidence="13">
    <location>
        <begin position="2839"/>
        <end position="2908"/>
    </location>
</feature>
<feature type="domain" description="PDZ" evidence="15">
    <location>
        <begin position="3710"/>
        <end position="3789"/>
    </location>
</feature>
<dbReference type="SMART" id="SM00228">
    <property type="entry name" value="PDZ"/>
    <property type="match status" value="1"/>
</dbReference>
<feature type="region of interest" description="Disordered" evidence="13">
    <location>
        <begin position="3507"/>
        <end position="3582"/>
    </location>
</feature>
<feature type="compositionally biased region" description="Basic and acidic residues" evidence="13">
    <location>
        <begin position="1508"/>
        <end position="1517"/>
    </location>
</feature>
<dbReference type="GO" id="GO:0016020">
    <property type="term" value="C:membrane"/>
    <property type="evidence" value="ECO:0007669"/>
    <property type="project" value="InterPro"/>
</dbReference>
<feature type="compositionally biased region" description="Pro residues" evidence="13">
    <location>
        <begin position="2058"/>
        <end position="2068"/>
    </location>
</feature>
<feature type="compositionally biased region" description="Polar residues" evidence="13">
    <location>
        <begin position="565"/>
        <end position="579"/>
    </location>
</feature>
<dbReference type="FunFam" id="2.60.40.150:FF:000137">
    <property type="entry name" value="Piccolo presynaptic cytomatrix protein"/>
    <property type="match status" value="1"/>
</dbReference>
<feature type="compositionally biased region" description="Pro residues" evidence="13">
    <location>
        <begin position="1936"/>
        <end position="1946"/>
    </location>
</feature>
<dbReference type="GO" id="GO:0035418">
    <property type="term" value="P:protein localization to synapse"/>
    <property type="evidence" value="ECO:0007669"/>
    <property type="project" value="TreeGrafter"/>
</dbReference>
<dbReference type="GO" id="GO:0030424">
    <property type="term" value="C:axon"/>
    <property type="evidence" value="ECO:0007669"/>
    <property type="project" value="TreeGrafter"/>
</dbReference>
<name>A0A8C2JRK4_CYPCA</name>
<organism evidence="16 17">
    <name type="scientific">Cyprinus carpio</name>
    <name type="common">Common carp</name>
    <dbReference type="NCBI Taxonomy" id="7962"/>
    <lineage>
        <taxon>Eukaryota</taxon>
        <taxon>Metazoa</taxon>
        <taxon>Chordata</taxon>
        <taxon>Craniata</taxon>
        <taxon>Vertebrata</taxon>
        <taxon>Euteleostomi</taxon>
        <taxon>Actinopterygii</taxon>
        <taxon>Neopterygii</taxon>
        <taxon>Teleostei</taxon>
        <taxon>Ostariophysi</taxon>
        <taxon>Cypriniformes</taxon>
        <taxon>Cyprinidae</taxon>
        <taxon>Cyprininae</taxon>
        <taxon>Cyprinus</taxon>
    </lineage>
</organism>
<feature type="compositionally biased region" description="Low complexity" evidence="13">
    <location>
        <begin position="125"/>
        <end position="134"/>
    </location>
</feature>
<dbReference type="Gene3D" id="3.30.40.10">
    <property type="entry name" value="Zinc/RING finger domain, C3HC4 (zinc finger)"/>
    <property type="match status" value="2"/>
</dbReference>
<feature type="domain" description="C2" evidence="14">
    <location>
        <begin position="4194"/>
        <end position="4319"/>
    </location>
</feature>
<feature type="region of interest" description="Disordered" evidence="13">
    <location>
        <begin position="1879"/>
        <end position="2019"/>
    </location>
</feature>
<feature type="compositionally biased region" description="Polar residues" evidence="13">
    <location>
        <begin position="1640"/>
        <end position="1651"/>
    </location>
</feature>
<dbReference type="InterPro" id="IPR036034">
    <property type="entry name" value="PDZ_sf"/>
</dbReference>
<feature type="region of interest" description="Disordered" evidence="13">
    <location>
        <begin position="1499"/>
        <end position="1527"/>
    </location>
</feature>
<dbReference type="PROSITE" id="PS50106">
    <property type="entry name" value="PDZ"/>
    <property type="match status" value="1"/>
</dbReference>
<feature type="region of interest" description="Disordered" evidence="13">
    <location>
        <begin position="1612"/>
        <end position="1657"/>
    </location>
</feature>
<dbReference type="PANTHER" id="PTHR14113:SF11">
    <property type="entry name" value="PROTEIN PICCOLO ISOFORM X1"/>
    <property type="match status" value="1"/>
</dbReference>
<feature type="compositionally biased region" description="Pro residues" evidence="13">
    <location>
        <begin position="1902"/>
        <end position="1911"/>
    </location>
</feature>
<evidence type="ECO:0000313" key="16">
    <source>
        <dbReference type="Ensembl" id="ENSCCRP00020097546.1"/>
    </source>
</evidence>
<dbReference type="GO" id="GO:0048788">
    <property type="term" value="C:cytoskeleton of presynaptic active zone"/>
    <property type="evidence" value="ECO:0007669"/>
    <property type="project" value="TreeGrafter"/>
</dbReference>
<feature type="compositionally biased region" description="Basic and acidic residues" evidence="13">
    <location>
        <begin position="1112"/>
        <end position="1128"/>
    </location>
</feature>
<feature type="compositionally biased region" description="Low complexity" evidence="13">
    <location>
        <begin position="800"/>
        <end position="819"/>
    </location>
</feature>
<feature type="compositionally biased region" description="Acidic residues" evidence="13">
    <location>
        <begin position="1391"/>
        <end position="1404"/>
    </location>
</feature>
<feature type="compositionally biased region" description="Polar residues" evidence="13">
    <location>
        <begin position="3015"/>
        <end position="3024"/>
    </location>
</feature>
<evidence type="ECO:0000256" key="8">
    <source>
        <dbReference type="ARBA" id="ARBA00023302"/>
    </source>
</evidence>
<feature type="compositionally biased region" description="Low complexity" evidence="13">
    <location>
        <begin position="342"/>
        <end position="351"/>
    </location>
</feature>
<feature type="compositionally biased region" description="Low complexity" evidence="13">
    <location>
        <begin position="472"/>
        <end position="490"/>
    </location>
</feature>
<dbReference type="GO" id="GO:0005544">
    <property type="term" value="F:calcium-dependent phospholipid binding"/>
    <property type="evidence" value="ECO:0007669"/>
    <property type="project" value="UniProtKB-KW"/>
</dbReference>
<dbReference type="SUPFAM" id="SSF49562">
    <property type="entry name" value="C2 domain (Calcium/lipid-binding domain, CaLB)"/>
    <property type="match status" value="2"/>
</dbReference>
<feature type="compositionally biased region" description="Basic and acidic residues" evidence="13">
    <location>
        <begin position="135"/>
        <end position="146"/>
    </location>
</feature>
<keyword evidence="4" id="KW-0862">Zinc</keyword>
<feature type="region of interest" description="Disordered" evidence="13">
    <location>
        <begin position="3110"/>
        <end position="3155"/>
    </location>
</feature>
<feature type="compositionally biased region" description="Low complexity" evidence="13">
    <location>
        <begin position="1341"/>
        <end position="1354"/>
    </location>
</feature>
<feature type="region of interest" description="Disordered" evidence="13">
    <location>
        <begin position="1038"/>
        <end position="1271"/>
    </location>
</feature>
<dbReference type="InterPro" id="IPR008899">
    <property type="entry name" value="Znf_piccolo"/>
</dbReference>
<dbReference type="InterPro" id="IPR011011">
    <property type="entry name" value="Znf_FYVE_PHD"/>
</dbReference>
<keyword evidence="3" id="KW-0863">Zinc-finger</keyword>
<feature type="domain" description="C2" evidence="14">
    <location>
        <begin position="3899"/>
        <end position="4030"/>
    </location>
</feature>
<dbReference type="InterPro" id="IPR035892">
    <property type="entry name" value="C2_domain_sf"/>
</dbReference>
<evidence type="ECO:0000256" key="2">
    <source>
        <dbReference type="ARBA" id="ARBA00022737"/>
    </source>
</evidence>
<feature type="compositionally biased region" description="Low complexity" evidence="13">
    <location>
        <begin position="646"/>
        <end position="666"/>
    </location>
</feature>
<feature type="compositionally biased region" description="Polar residues" evidence="13">
    <location>
        <begin position="3889"/>
        <end position="3899"/>
    </location>
</feature>
<feature type="coiled-coil region" evidence="12">
    <location>
        <begin position="3041"/>
        <end position="3078"/>
    </location>
</feature>
<feature type="compositionally biased region" description="Polar residues" evidence="13">
    <location>
        <begin position="617"/>
        <end position="626"/>
    </location>
</feature>
<keyword evidence="2" id="KW-0677">Repeat</keyword>
<feature type="region of interest" description="Disordered" evidence="13">
    <location>
        <begin position="774"/>
        <end position="819"/>
    </location>
</feature>
<feature type="region of interest" description="Disordered" evidence="13">
    <location>
        <begin position="2762"/>
        <end position="2826"/>
    </location>
</feature>
<feature type="compositionally biased region" description="Low complexity" evidence="13">
    <location>
        <begin position="3519"/>
        <end position="3532"/>
    </location>
</feature>
<evidence type="ECO:0000256" key="13">
    <source>
        <dbReference type="SAM" id="MobiDB-lite"/>
    </source>
</evidence>
<dbReference type="SUPFAM" id="SSF57903">
    <property type="entry name" value="FYVE/PHD zinc finger"/>
    <property type="match status" value="2"/>
</dbReference>
<dbReference type="Gene3D" id="2.30.42.10">
    <property type="match status" value="1"/>
</dbReference>
<dbReference type="GO" id="GO:1904071">
    <property type="term" value="P:presynaptic active zone assembly"/>
    <property type="evidence" value="ECO:0007669"/>
    <property type="project" value="TreeGrafter"/>
</dbReference>
<feature type="compositionally biased region" description="Low complexity" evidence="13">
    <location>
        <begin position="273"/>
        <end position="285"/>
    </location>
</feature>
<feature type="compositionally biased region" description="Gly residues" evidence="13">
    <location>
        <begin position="524"/>
        <end position="536"/>
    </location>
</feature>
<evidence type="ECO:0000259" key="15">
    <source>
        <dbReference type="PROSITE" id="PS50106"/>
    </source>
</evidence>
<feature type="region of interest" description="Disordered" evidence="13">
    <location>
        <begin position="1673"/>
        <end position="1757"/>
    </location>
</feature>
<evidence type="ECO:0000256" key="1">
    <source>
        <dbReference type="ARBA" id="ARBA00022723"/>
    </source>
</evidence>
<dbReference type="InterPro" id="IPR052098">
    <property type="entry name" value="Presynaptic_Scaffold_Bsn/Pclo"/>
</dbReference>
<feature type="coiled-coil region" evidence="12">
    <location>
        <begin position="2644"/>
        <end position="2741"/>
    </location>
</feature>
<dbReference type="FunFam" id="2.60.40.150:FF:000149">
    <property type="entry name" value="Piccolo presynaptic cytomatrix protein"/>
    <property type="match status" value="1"/>
</dbReference>
<feature type="region of interest" description="Disordered" evidence="13">
    <location>
        <begin position="2190"/>
        <end position="2214"/>
    </location>
</feature>
<evidence type="ECO:0000313" key="17">
    <source>
        <dbReference type="Proteomes" id="UP000694701"/>
    </source>
</evidence>
<reference evidence="16" key="1">
    <citation type="submission" date="2025-08" db="UniProtKB">
        <authorList>
            <consortium name="Ensembl"/>
        </authorList>
    </citation>
    <scope>IDENTIFICATION</scope>
</reference>
<feature type="compositionally biased region" description="Low complexity" evidence="13">
    <location>
        <begin position="4081"/>
        <end position="4091"/>
    </location>
</feature>
<dbReference type="InterPro" id="IPR001565">
    <property type="entry name" value="Synaptotagmin"/>
</dbReference>
<feature type="compositionally biased region" description="Low complexity" evidence="13">
    <location>
        <begin position="3842"/>
        <end position="3880"/>
    </location>
</feature>
<feature type="compositionally biased region" description="Basic and acidic residues" evidence="13">
    <location>
        <begin position="1612"/>
        <end position="1627"/>
    </location>
</feature>
<feature type="compositionally biased region" description="Basic and acidic residues" evidence="13">
    <location>
        <begin position="3811"/>
        <end position="3827"/>
    </location>
</feature>
<keyword evidence="5" id="KW-0106">Calcium</keyword>
<feature type="compositionally biased region" description="Basic and acidic residues" evidence="13">
    <location>
        <begin position="3119"/>
        <end position="3138"/>
    </location>
</feature>
<evidence type="ECO:0000256" key="11">
    <source>
        <dbReference type="ARBA" id="ARBA00083569"/>
    </source>
</evidence>
<feature type="region of interest" description="Disordered" evidence="13">
    <location>
        <begin position="416"/>
        <end position="713"/>
    </location>
</feature>
<feature type="compositionally biased region" description="Low complexity" evidence="13">
    <location>
        <begin position="2000"/>
        <end position="2018"/>
    </location>
</feature>
<proteinExistence type="predicted"/>
<dbReference type="CDD" id="cd04031">
    <property type="entry name" value="C2A_RIM1alpha"/>
    <property type="match status" value="1"/>
</dbReference>
<dbReference type="PANTHER" id="PTHR14113">
    <property type="entry name" value="PICCOLO/BASSOON"/>
    <property type="match status" value="1"/>
</dbReference>
<feature type="region of interest" description="Disordered" evidence="13">
    <location>
        <begin position="4035"/>
        <end position="4147"/>
    </location>
</feature>
<feature type="region of interest" description="Disordered" evidence="13">
    <location>
        <begin position="882"/>
        <end position="918"/>
    </location>
</feature>
<dbReference type="InterPro" id="IPR001478">
    <property type="entry name" value="PDZ"/>
</dbReference>
<dbReference type="InterPro" id="IPR013083">
    <property type="entry name" value="Znf_RING/FYVE/PHD"/>
</dbReference>
<dbReference type="PRINTS" id="PR00399">
    <property type="entry name" value="SYNAPTOTAGMN"/>
</dbReference>
<dbReference type="GO" id="GO:0098978">
    <property type="term" value="C:glutamatergic synapse"/>
    <property type="evidence" value="ECO:0007669"/>
    <property type="project" value="TreeGrafter"/>
</dbReference>
<sequence length="4330" mass="467581">MGNEASLEGGEGALAGLPAGLATDGKGGFIQMPAGVEADLSNLSEEERKQLVAAMAKAQSRQVEVSINVCRYHDDDVRPSSARALVLDMPPETQAGGTRVPAGLSKSRTVDAFGEGPPPKPKPGRSPSSLSLLESRFRQEPKDPEQPRTGMFSSGFLSGANPLSAVSSAVSSASIPKFSLFGDDEEEAPAKQEAKPPGPQSGVGKGPPQQGGKPPQQGPPKGQGPEGKPGGPSPKQQGPKPSGPGPQQGSKPGGPAAQQQGPKPGGPGPQQVPKPVGAGTQQQGPKPGGPGHQQGPKPGGPGAQQQGPKPGGPGPQQQGPKPGGPGPQQQVTGKPGAGVAAKPSGPQQQGKPGPGVQGKAVCPLCNSTELNLQAKDQPPNYNTCTQCKQQVCSLCGFSPPDSGKEWLCLNCQMQRAVGGMEPPGPPMMKQPPKQGSTPPSPQRKEPPSGSPSKGEPGKKPPMLTKQQSIADTGKGSTPPTTPKSGPQPGQLGAKRGQPPPLQKPSQSPKGSPQPSPAKTTPKQDGGGFFGGFGLGGLTEVTKPSAGAQATESVAGKLFGGFGGSTKPQAGSTAQASESVTGKLFSGFSGLTESAKPTPASSQSAESVSGKMFGFGSSILSSATNLISGEESKSPPESPPGSPPDSPIGSEADSPPGSLPDSGSESPPETPPAYSKDTASPKPTAAEGKASADMPPPKSTEVEESSTPVSGSEAQSCCPLCKVKLNMGSGESPNYSICTECQKSVCNLCGFNPTPHLSEKEWLCLNCQTQRALSGQLGDMPPTPSPSKLPAKHEPTPPSSPARAASFTHSSPAPTATATPAKMLTRMPSITQAPADKSEPVSILKNTEQKVTLKTMPDDIKFEFISESTFSEQEISPDKNIEEKKMGDTYPPALQEAAPKPEKKMSETEKVCEQNTESDAVITENENECKVIKDKLSSVNNNNVSEIVEKLFPEVEEIRQIPDIVTEKALEQSVMPSGFTDQKIGVPSSPVVSQNEDIKAIIEIKPEEIHSTQQAQTPAVNEMVEKILPGKKVFRQIPDSVTEKDLEQSAMPKVLPDQEIQVPSSPVVSNHEDEKALLRKPGEKDKESSPMSTSDLAELESTVLPILQAQTTSKEESKTETPKVKRRLEVLPMFPEPSSEDDQHGESQEQKIDVPKKERKKLLVPTDIQRDSFEDSSEGEPSPKLQRKKTVGDKEVEMESPMDEEDFIRKQIIEMSADEDASPSDEENIARRKIKDQEKTQTEPNAKKDEKYKLCKGHKKNSISPEDEPEWKSIISVTKIEELAKGEQPSVDSGAGMRHFKTIELNSAATVRQISDDGELESLTDSPDDRSRGEGSSSLHASSFTPGTSPTSLSSLDEDSDSSSPSHVRSSGEGKQQRKAKHRSGQLPTIEDSSEEDEMREEEELLREQEKQKGTGKKSKKDKEEIRAQRRRERPKTPPSNLSPIEDASPTEELRQEAEMEEFRRSSCSDLSPSMESEPESFEILPEKIVAVQKVYQLPTSVSLYSPTDEQHTDSQSKEKRKHALKSADEAYEEIMLKVKSPTNDGKEHPPGKESLYGGMLIEDYAYESLVDDVSYKQEPEKLFVSAKPKKPLRSPDEVYEDMMQRKKDMMLKEQEIKHSKPVEDPPKAETVLPGTDSSKEQSIMSSSTTGQSRKDGRPLLDAEAAYEELMKKQRAVLTPGTSPTQVGPDMSGMAQGTTVTQVEKTEPAPLRRILPIPDLRVTQCSSGEEESGEESISDQTQDSEKAIVSVIKTEPEPLVDEALQKTSASEPVADDLSLQREVKLPALASDSQDATEKDVGIQQTVVVDLSKSSASSQIDSFTAPIPSVISRSSTPVVVSASPLPTVPQYIVPTVPSVVSTAPIIPPKPVVLRRAASLEKADIPVPPPLPPPTLPKPSVYPKKTPPQVPPRTTPVGMPTTGDSVPVRQPLTPGYKPHVPPPVPPKPSSIPAGLTFSHKPGETVKPPIAPKPIAGAQLPFTAHTPTRPTILSTSSADSVLNLSPSSESKTTSPLKSPTSPRFGKVLRDTYVVITLPSQPGSPTEGITTQASINPSQESPQKPPPSPPQPLPQSQTTRVPLAFTRITESIESQEICGTEKVVSSMNHVYEAISASTQPQSIIPNVGVQVVTTEVQRTTVSVVHERTPPPRPIPRATGISQENIKPEPAQLQNGHAYHPGEVVDLRTPKIDAETSMKGVDLSSSESRRQSLAIDSGGRQQSAVQSSVVNLSTDTSSVSVVTDNITILTCTATVAYGSDASLSTSMPLQITTAKSFEPVSQIIYRPVDSQPEKPINLSTTMGKTVPVTMAPTIASNGICATIPPRLETGLSGAVDLTTVKPAQTVVAMNGSTAEVVTAVITEDDGKPVDLTAGRRAVCCDVVYKLPFASSCTTQQPSAPLPEDRFGYRDDHYQYNRTPYGMRGLGGIKPSMSDTNLAEAGLFLYKSKHSYDYKETTEGAVDLTSGKMSVAGEAVDYSNKSTGVCTGMTVPQYTQARITSAVGTHYGVSSVLRSSNGIVYSSVAAPVPSTYAITTQPGSIFITSYNPLSGMHTSDTMPSLSTLQNQPLTRSHSFLSTIAVTTAEEQSDLPLNLETVVSKADLSTTLSDVVSTVTTVAALDTYTNASLEAIAASLEALSSPLVPGDGQYQMERELLEIEKMKQQRLAEELEWERQEIQRFREQEQLLVQKELEELQAMKQQILCQQEEERQAHLMMQKETYAQQQEQLEQIQRLQEQLRQQLEEQKFRQMYTGEILPEALVVAGERKMDSGCQTDEEDNTEKAYTAGRKKKSTKKSVDSCVQTDDEDQDEWEVPARGRRSRPRGGKNGMGERGAVSVQALTEISVQTDSSGTLKGHSVQVDTRLDYPDSDRTSSPKRRPIPLDIGQSPHLKADASTLQVVPGPPKSPKVLYSPISPCVSPSKSLEYLSYEKSLGDTSPQRIRSATDLSKGPPTSPRAPKVIQRSMSDPKPMSPTAEERAAANCQYSEGYSGKGSPSGTPSGTQKKVKRTLPNPPSEEEAVNAGQTAYSTGSARRRLCRSTNMARAKILQDIDRELDLVERESSKLRKKQAELDEEEKEIDAKLRYLEMGINRRKEALLKEREKRERAYLQSVAEDRDYMSDSEVSNIRETRVGEEVSGHGLERPRTAPQSELDEFVPPQTKHDQYGKYYQYPQYQQSLYQPQSPYQSQSMYSSVPSLTASQQQSYHQMLLLQQKARQQAALLSELDSTKISTNYDTSSYLGGKYGNHLDLHSLEERAGSLAVSPMSNVSADSFYADLEQHQTPRSYMLLEDAAELAKSTGSLSSASYGIAERELAKAERLLRHTAADVGTDYLGSSSRLHSYGKAQDDEDPMEEPFELKLLKQQLKQEFRRSTGGTESLEQLAGLSHHYTPSTGVSGGSYRAFPKTEKYSISRLTLEKQAAKQLPTSVLYQKHKTTSNIGKYSSIQDSRALETDYSSYLGSSSASSRSSRLLQDEITFGLRKNIAEQQKYLGSTLGANLAGSLNLGQSLNLSPGMRSSLGEDSAYPSGSRSRPSSRPSSVYGLDLSLKRDTSSSSLRLKAEGDASSDTSAFQAPSGRSKPTSLAIVQSGRGRIPIVAQNSEEESPLSPVGQPMGMARASAGPLPPISADSRDQFGSCLSLQDPQQQHLREDPSRGRGYVLMDDLQGTMSDSEAYHLRREETDWFDKPRDGRTENGQGDRRQVIHMGKSAHYPFPHARIKLQRDPKDRSVSGNGLGIRVVGGKEVPCSNGDIGAYVAKVLPGGAAEQMGKIVEGMQVLEWNSISLTGKTYEEVQGLVGHQVGEAEICVRLDINMLSDSESSHLDIQDQTKGDRPPRSPGVDPKQLAAELQKVSQQQVPSSSASALDKASVSAGSSAVPSPGQPGSPSVSKKRHSKTSEAAKTQSHPVSGEIQLQINYDKQLGNLIVHVLQARNLAPRDNNGYSDPFVKVYLLPGRGQVMVVQNASAENKRRSKHVQKSLNPEWNQTVIYKNIHLEQLRKKTLEVSVWDYDKSSANDFLGEVLIDLSNTAQLDNVPRWLPLKEQSEGEHHRRSHSGQDSPKSSVIKSRSHGIFPDPAKDTQVPTIEKSHSSPSTSKPSLSEGQARPRAHGKSGTARAHLDDASAPAEAAGQQPRLQPSKRPSRSHRSGDAPVTAASLDSGLSGSAFSLLDEEDGTNITDRKKNCYIDVSVSVSVSARLGKTQVMGEIKIALKKEMKTEGEHLVLEILQCRNITYKFKSPDHLPDMYVKLYVVNVATQKRIIKKKTRVCRHDREPSFNETFRFCMNPTGHSIQLFLVSNGGKFVKKTLIGEAYVWLDKVDLRKRVVSWHKLLASTAQIHS</sequence>
<dbReference type="Gene3D" id="2.60.40.150">
    <property type="entry name" value="C2 domain"/>
    <property type="match status" value="2"/>
</dbReference>
<dbReference type="Ensembl" id="ENSCCRT00020106660.1">
    <property type="protein sequence ID" value="ENSCCRP00020097546.1"/>
    <property type="gene ID" value="ENSCCRG00020044684.1"/>
</dbReference>
<dbReference type="Pfam" id="PF00595">
    <property type="entry name" value="PDZ"/>
    <property type="match status" value="1"/>
</dbReference>
<feature type="compositionally biased region" description="Polar residues" evidence="13">
    <location>
        <begin position="2927"/>
        <end position="2939"/>
    </location>
</feature>
<feature type="region of interest" description="Disordered" evidence="13">
    <location>
        <begin position="1305"/>
        <end position="1479"/>
    </location>
</feature>
<feature type="compositionally biased region" description="Basic and acidic residues" evidence="13">
    <location>
        <begin position="1234"/>
        <end position="1252"/>
    </location>
</feature>
<evidence type="ECO:0000256" key="4">
    <source>
        <dbReference type="ARBA" id="ARBA00022833"/>
    </source>
</evidence>
<evidence type="ECO:0000256" key="3">
    <source>
        <dbReference type="ARBA" id="ARBA00022771"/>
    </source>
</evidence>
<keyword evidence="12" id="KW-0175">Coiled coil</keyword>
<feature type="region of interest" description="Disordered" evidence="13">
    <location>
        <begin position="88"/>
        <end position="361"/>
    </location>
</feature>
<dbReference type="GO" id="GO:0098882">
    <property type="term" value="F:structural constituent of presynaptic active zone"/>
    <property type="evidence" value="ECO:0007669"/>
    <property type="project" value="TreeGrafter"/>
</dbReference>
<dbReference type="InterPro" id="IPR000008">
    <property type="entry name" value="C2_dom"/>
</dbReference>
<dbReference type="GO" id="GO:0098982">
    <property type="term" value="C:GABA-ergic synapse"/>
    <property type="evidence" value="ECO:0007669"/>
    <property type="project" value="TreeGrafter"/>
</dbReference>
<feature type="compositionally biased region" description="Basic and acidic residues" evidence="13">
    <location>
        <begin position="898"/>
        <end position="911"/>
    </location>
</feature>
<feature type="region of interest" description="Disordered" evidence="13">
    <location>
        <begin position="2924"/>
        <end position="3027"/>
    </location>
</feature>
<feature type="compositionally biased region" description="Basic and acidic residues" evidence="13">
    <location>
        <begin position="1069"/>
        <end position="1087"/>
    </location>
</feature>
<feature type="compositionally biased region" description="Basic and acidic residues" evidence="13">
    <location>
        <begin position="2855"/>
        <end position="2866"/>
    </location>
</feature>
<feature type="compositionally biased region" description="Pro residues" evidence="13">
    <location>
        <begin position="635"/>
        <end position="645"/>
    </location>
</feature>
<feature type="compositionally biased region" description="Acidic residues" evidence="13">
    <location>
        <begin position="1727"/>
        <end position="1736"/>
    </location>
</feature>
<evidence type="ECO:0000256" key="6">
    <source>
        <dbReference type="ARBA" id="ARBA00023018"/>
    </source>
</evidence>
<feature type="compositionally biased region" description="Polar residues" evidence="13">
    <location>
        <begin position="2033"/>
        <end position="2051"/>
    </location>
</feature>
<feature type="compositionally biased region" description="Low complexity" evidence="13">
    <location>
        <begin position="2985"/>
        <end position="2995"/>
    </location>
</feature>
<evidence type="ECO:0000256" key="9">
    <source>
        <dbReference type="ARBA" id="ARBA00034101"/>
    </source>
</evidence>
<feature type="compositionally biased region" description="Low complexity" evidence="13">
    <location>
        <begin position="503"/>
        <end position="512"/>
    </location>
</feature>
<feature type="compositionally biased region" description="Pro residues" evidence="13">
    <location>
        <begin position="1883"/>
        <end position="1894"/>
    </location>
</feature>
<feature type="compositionally biased region" description="Low complexity" evidence="13">
    <location>
        <begin position="200"/>
        <end position="215"/>
    </location>
</feature>
<accession>A0A8C2JRK4</accession>
<keyword evidence="1" id="KW-0479">Metal-binding</keyword>
<feature type="compositionally biased region" description="Acidic residues" evidence="13">
    <location>
        <begin position="2796"/>
        <end position="2805"/>
    </location>
</feature>
<feature type="compositionally biased region" description="Polar residues" evidence="13">
    <location>
        <begin position="4047"/>
        <end position="4057"/>
    </location>
</feature>
<feature type="region of interest" description="Disordered" evidence="13">
    <location>
        <begin position="2033"/>
        <end position="2073"/>
    </location>
</feature>
<feature type="compositionally biased region" description="Low complexity" evidence="13">
    <location>
        <begin position="164"/>
        <end position="174"/>
    </location>
</feature>
<evidence type="ECO:0000256" key="12">
    <source>
        <dbReference type="SAM" id="Coils"/>
    </source>
</evidence>
<dbReference type="SMART" id="SM00239">
    <property type="entry name" value="C2"/>
    <property type="match status" value="2"/>
</dbReference>
<evidence type="ECO:0000259" key="14">
    <source>
        <dbReference type="PROSITE" id="PS50004"/>
    </source>
</evidence>
<keyword evidence="7" id="KW-0966">Cell projection</keyword>
<evidence type="ECO:0000256" key="5">
    <source>
        <dbReference type="ARBA" id="ARBA00022837"/>
    </source>
</evidence>
<feature type="region of interest" description="Disordered" evidence="13">
    <location>
        <begin position="3811"/>
        <end position="3899"/>
    </location>
</feature>
<comment type="subcellular location">
    <subcellularLocation>
        <location evidence="9">Presynaptic active zone</location>
    </subcellularLocation>
</comment>
<feature type="compositionally biased region" description="Basic and acidic residues" evidence="13">
    <location>
        <begin position="1140"/>
        <end position="1155"/>
    </location>
</feature>
<dbReference type="CDD" id="cd06714">
    <property type="entry name" value="PDZ_RIM-like"/>
    <property type="match status" value="1"/>
</dbReference>
<feature type="compositionally biased region" description="Acidic residues" evidence="13">
    <location>
        <begin position="1215"/>
        <end position="1226"/>
    </location>
</feature>
<dbReference type="GO" id="GO:0008270">
    <property type="term" value="F:zinc ion binding"/>
    <property type="evidence" value="ECO:0007669"/>
    <property type="project" value="UniProtKB-KW"/>
</dbReference>
<dbReference type="PROSITE" id="PS50004">
    <property type="entry name" value="C2"/>
    <property type="match status" value="2"/>
</dbReference>
<feature type="compositionally biased region" description="Polar residues" evidence="13">
    <location>
        <begin position="1981"/>
        <end position="1999"/>
    </location>
</feature>
<dbReference type="Pfam" id="PF05715">
    <property type="entry name" value="zf-piccolo"/>
    <property type="match status" value="2"/>
</dbReference>
<protein>
    <recommendedName>
        <fullName evidence="10">Protein piccolo</fullName>
    </recommendedName>
    <alternativeName>
        <fullName evidence="11">Aczonin</fullName>
    </alternativeName>
</protein>